<dbReference type="InterPro" id="IPR027417">
    <property type="entry name" value="P-loop_NTPase"/>
</dbReference>
<protein>
    <submittedName>
        <fullName evidence="1">DNA polymerase III subunit tau</fullName>
        <ecNumber evidence="1">2.7.7.7</ecNumber>
    </submittedName>
</protein>
<evidence type="ECO:0000313" key="1">
    <source>
        <dbReference type="EMBL" id="SUB94603.1"/>
    </source>
</evidence>
<dbReference type="PANTHER" id="PTHR11669:SF8">
    <property type="entry name" value="DNA POLYMERASE III SUBUNIT DELTA"/>
    <property type="match status" value="1"/>
</dbReference>
<dbReference type="Gene3D" id="3.40.50.300">
    <property type="entry name" value="P-loop containing nucleotide triphosphate hydrolases"/>
    <property type="match status" value="1"/>
</dbReference>
<dbReference type="EC" id="2.7.7.7" evidence="1"/>
<dbReference type="InterPro" id="IPR050238">
    <property type="entry name" value="DNA_Rep/Repair_Clamp_Loader"/>
</dbReference>
<dbReference type="Pfam" id="PF13177">
    <property type="entry name" value="DNA_pol3_delta2"/>
    <property type="match status" value="1"/>
</dbReference>
<gene>
    <name evidence="1" type="primary">dnaX_2</name>
    <name evidence="1" type="ORF">NCTC13067_02476</name>
</gene>
<sequence>MDFSDVIGQDAVSNRLVQMVKEDRLPHALLFCGPEGTGKMALAMAFACYLLAGDEAGDAVPTSVSNARAMLRQWEHPDLHFSYPTIKLPGMSSEHQPVSSDFAKEWHDLIMQGAYFTMNQWMKQMGATTQQAIITGAESDELARVLALKSSQGGYKVAIIWRPERMNLTSANKLLKLLEEPPQGTVFLMVSEEPEKLLETIVSRTQRIDVKRIDDEAVEQALIARRGIDADAAHRIARIAHGSWLKALESLDTGNESREFLNMFQMLMRLCYLRNVKDLKRWSEVTAGYGREKERRMLVYFQQQVRENFMFNFRNPELNYMTLEEENFAKNFARFINEANVIEINELFQRAGRDIGQNANAKIVLYDMALKLIVLLLKK</sequence>
<dbReference type="RefSeq" id="WP_025067508.1">
    <property type="nucleotide sequence ID" value="NZ_JAQCZE010000002.1"/>
</dbReference>
<name>A0A379EET6_9BACT</name>
<dbReference type="Proteomes" id="UP000255469">
    <property type="component" value="Unassembled WGS sequence"/>
</dbReference>
<organism evidence="1 2">
    <name type="scientific">Prevotella denticola</name>
    <dbReference type="NCBI Taxonomy" id="28129"/>
    <lineage>
        <taxon>Bacteria</taxon>
        <taxon>Pseudomonadati</taxon>
        <taxon>Bacteroidota</taxon>
        <taxon>Bacteroidia</taxon>
        <taxon>Bacteroidales</taxon>
        <taxon>Prevotellaceae</taxon>
        <taxon>Prevotella</taxon>
    </lineage>
</organism>
<proteinExistence type="predicted"/>
<dbReference type="GO" id="GO:0006261">
    <property type="term" value="P:DNA-templated DNA replication"/>
    <property type="evidence" value="ECO:0007669"/>
    <property type="project" value="TreeGrafter"/>
</dbReference>
<dbReference type="PANTHER" id="PTHR11669">
    <property type="entry name" value="REPLICATION FACTOR C / DNA POLYMERASE III GAMMA-TAU SUBUNIT"/>
    <property type="match status" value="1"/>
</dbReference>
<dbReference type="GO" id="GO:0003887">
    <property type="term" value="F:DNA-directed DNA polymerase activity"/>
    <property type="evidence" value="ECO:0007669"/>
    <property type="project" value="UniProtKB-EC"/>
</dbReference>
<keyword evidence="1" id="KW-0548">Nucleotidyltransferase</keyword>
<reference evidence="1 2" key="1">
    <citation type="submission" date="2018-06" db="EMBL/GenBank/DDBJ databases">
        <authorList>
            <consortium name="Pathogen Informatics"/>
            <person name="Doyle S."/>
        </authorList>
    </citation>
    <scope>NUCLEOTIDE SEQUENCE [LARGE SCALE GENOMIC DNA]</scope>
    <source>
        <strain evidence="1 2">NCTC13067</strain>
    </source>
</reference>
<accession>A0A379EET6</accession>
<dbReference type="SUPFAM" id="SSF52540">
    <property type="entry name" value="P-loop containing nucleoside triphosphate hydrolases"/>
    <property type="match status" value="1"/>
</dbReference>
<evidence type="ECO:0000313" key="2">
    <source>
        <dbReference type="Proteomes" id="UP000255469"/>
    </source>
</evidence>
<keyword evidence="1" id="KW-0808">Transferase</keyword>
<dbReference type="AlphaFoldDB" id="A0A379EET6"/>
<dbReference type="EMBL" id="UGTM01000002">
    <property type="protein sequence ID" value="SUB94603.1"/>
    <property type="molecule type" value="Genomic_DNA"/>
</dbReference>